<sequence>MATLKDVLQPEKHDEWVRYFIFPSSSSSSDLQEQLFRLSAACQTIIGDYIWHNEPFLLRRGLAPLSSFDDEDDTEGQQEKCHNGDDNLPYFYGMTHFGDNLEDEWFIVFILRELSKMFPELVVKVDDNDGEFLLIEAADHLPDWAESDECCKNRVYLRQGKVHLIPNELTPNCTEDDGLKIAQAVHTIRQNPISASVANESIQKVITNRIGNYPQKMEENFYHVKIFLPPLLATILKEKPSLVSVGSLAFYLRDPISLKATRLMKTFKPGNGLVKSRVRFTKCLYAMLTKQDFRPDRRSGWPSQSPSSSEYKAHSLGAKLTTGFEIVLEQGRGNSSAPSSTNGVETCDGDNFGWLRYEEALKKTGYFRGYMEGSKPYQDLLSGAKDFYKTNLANVDGNSSASHPVFSWKESVCQEVKHLADTVKVDLDQLQSESETLPEDDDDSWLAIKPEDLESLLQAKFNSGGLNPNDIPSKLKEFMKQISDFSGVEPVGDSTSHLSNSSSSGSPRENGAAAGDSQIDSFGEIDFRADDFVSAMDKLLHDLGAPDKDWEASDDSFGSDEDEYKADLESISKMHQFSTESREFFGIMDQMDTELASTTIGQSFKSHPKNGASPSSSKTVPSSSSTSSTTQGPSSSKSPKIATASVTELDEFDQEEGLTPVNIDMNALANILESFQSQDGPSGPSANLLRSVGFDMNRVKKK</sequence>
<dbReference type="Proteomes" id="UP000198287">
    <property type="component" value="Unassembled WGS sequence"/>
</dbReference>
<organism evidence="2 3">
    <name type="scientific">Folsomia candida</name>
    <name type="common">Springtail</name>
    <dbReference type="NCBI Taxonomy" id="158441"/>
    <lineage>
        <taxon>Eukaryota</taxon>
        <taxon>Metazoa</taxon>
        <taxon>Ecdysozoa</taxon>
        <taxon>Arthropoda</taxon>
        <taxon>Hexapoda</taxon>
        <taxon>Collembola</taxon>
        <taxon>Entomobryomorpha</taxon>
        <taxon>Isotomoidea</taxon>
        <taxon>Isotomidae</taxon>
        <taxon>Proisotominae</taxon>
        <taxon>Folsomia</taxon>
    </lineage>
</organism>
<feature type="region of interest" description="Disordered" evidence="1">
    <location>
        <begin position="596"/>
        <end position="643"/>
    </location>
</feature>
<feature type="region of interest" description="Disordered" evidence="1">
    <location>
        <begin position="486"/>
        <end position="516"/>
    </location>
</feature>
<dbReference type="AlphaFoldDB" id="A0A226EFT9"/>
<feature type="compositionally biased region" description="Low complexity" evidence="1">
    <location>
        <begin position="494"/>
        <end position="506"/>
    </location>
</feature>
<reference evidence="2 3" key="1">
    <citation type="submission" date="2015-12" db="EMBL/GenBank/DDBJ databases">
        <title>The genome of Folsomia candida.</title>
        <authorList>
            <person name="Faddeeva A."/>
            <person name="Derks M.F."/>
            <person name="Anvar Y."/>
            <person name="Smit S."/>
            <person name="Van Straalen N."/>
            <person name="Roelofs D."/>
        </authorList>
    </citation>
    <scope>NUCLEOTIDE SEQUENCE [LARGE SCALE GENOMIC DNA]</scope>
    <source>
        <strain evidence="2 3">VU population</strain>
        <tissue evidence="2">Whole body</tissue>
    </source>
</reference>
<dbReference type="GO" id="GO:0005634">
    <property type="term" value="C:nucleus"/>
    <property type="evidence" value="ECO:0007669"/>
    <property type="project" value="TreeGrafter"/>
</dbReference>
<comment type="caution">
    <text evidence="2">The sequence shown here is derived from an EMBL/GenBank/DDBJ whole genome shotgun (WGS) entry which is preliminary data.</text>
</comment>
<proteinExistence type="predicted"/>
<dbReference type="STRING" id="158441.A0A226EFT9"/>
<feature type="compositionally biased region" description="Low complexity" evidence="1">
    <location>
        <begin position="613"/>
        <end position="640"/>
    </location>
</feature>
<evidence type="ECO:0000256" key="1">
    <source>
        <dbReference type="SAM" id="MobiDB-lite"/>
    </source>
</evidence>
<feature type="compositionally biased region" description="Polar residues" evidence="1">
    <location>
        <begin position="596"/>
        <end position="605"/>
    </location>
</feature>
<name>A0A226EFT9_FOLCA</name>
<dbReference type="OrthoDB" id="27237at2759"/>
<evidence type="ECO:0000313" key="3">
    <source>
        <dbReference type="Proteomes" id="UP000198287"/>
    </source>
</evidence>
<dbReference type="EMBL" id="LNIX01000004">
    <property type="protein sequence ID" value="OXA56128.1"/>
    <property type="molecule type" value="Genomic_DNA"/>
</dbReference>
<dbReference type="PANTHER" id="PTHR13060">
    <property type="entry name" value="SGT1 PROTEIN HSGT1 SUPPRESSOR OF GCR2"/>
    <property type="match status" value="1"/>
</dbReference>
<dbReference type="PANTHER" id="PTHR13060:SF0">
    <property type="entry name" value="PROTEIN ECDYSONELESS HOMOLOG"/>
    <property type="match status" value="1"/>
</dbReference>
<dbReference type="InterPro" id="IPR010770">
    <property type="entry name" value="Ecd"/>
</dbReference>
<dbReference type="OMA" id="TKDYIWQ"/>
<dbReference type="Pfam" id="PF07093">
    <property type="entry name" value="SGT1"/>
    <property type="match status" value="1"/>
</dbReference>
<accession>A0A226EFT9</accession>
<evidence type="ECO:0000313" key="2">
    <source>
        <dbReference type="EMBL" id="OXA56128.1"/>
    </source>
</evidence>
<keyword evidence="3" id="KW-1185">Reference proteome</keyword>
<gene>
    <name evidence="2" type="ORF">Fcan01_09250</name>
</gene>
<protein>
    <submittedName>
        <fullName evidence="2">Protein ecdysoneless</fullName>
    </submittedName>
</protein>